<feature type="transmembrane region" description="Helical" evidence="1">
    <location>
        <begin position="304"/>
        <end position="322"/>
    </location>
</feature>
<gene>
    <name evidence="2" type="ORF">MYP_1300</name>
</gene>
<evidence type="ECO:0000313" key="3">
    <source>
        <dbReference type="Proteomes" id="UP000030185"/>
    </source>
</evidence>
<keyword evidence="1" id="KW-0812">Transmembrane</keyword>
<feature type="transmembrane region" description="Helical" evidence="1">
    <location>
        <begin position="59"/>
        <end position="78"/>
    </location>
</feature>
<protein>
    <recommendedName>
        <fullName evidence="4">Glycosyltransferase RgtA/B/C/D-like domain-containing protein</fullName>
    </recommendedName>
</protein>
<dbReference type="EMBL" id="BBLT01000002">
    <property type="protein sequence ID" value="GAL84072.1"/>
    <property type="molecule type" value="Genomic_DNA"/>
</dbReference>
<feature type="transmembrane region" description="Helical" evidence="1">
    <location>
        <begin position="150"/>
        <end position="171"/>
    </location>
</feature>
<dbReference type="AlphaFoldDB" id="A0A098LC95"/>
<comment type="caution">
    <text evidence="2">The sequence shown here is derived from an EMBL/GenBank/DDBJ whole genome shotgun (WGS) entry which is preliminary data.</text>
</comment>
<proteinExistence type="predicted"/>
<reference evidence="2 3" key="1">
    <citation type="submission" date="2014-09" db="EMBL/GenBank/DDBJ databases">
        <title>Sporocytophaga myxococcoides PG-01 genome sequencing.</title>
        <authorList>
            <person name="Liu L."/>
            <person name="Gao P.J."/>
            <person name="Chen G.J."/>
            <person name="Wang L.S."/>
        </authorList>
    </citation>
    <scope>NUCLEOTIDE SEQUENCE [LARGE SCALE GENOMIC DNA]</scope>
    <source>
        <strain evidence="2 3">PG-01</strain>
    </source>
</reference>
<feature type="transmembrane region" description="Helical" evidence="1">
    <location>
        <begin position="278"/>
        <end position="297"/>
    </location>
</feature>
<evidence type="ECO:0008006" key="4">
    <source>
        <dbReference type="Google" id="ProtNLM"/>
    </source>
</evidence>
<dbReference type="eggNOG" id="COG1807">
    <property type="taxonomic scope" value="Bacteria"/>
</dbReference>
<sequence>MEFDWALHHTDYVGAPLFVAITKGVYFISGNLPVAFSMIGGVGLFLLIYFTLNVLQVPLVSLEGGLTALLIFFSQAIWLTSNRYLPDVLAVSGLMACFYYLVPDHYQIKQVYKGCFVAGLILGIKLTYLPFLIVPLLYAFISNKKFLSCIAYFLLGVVLWLIPVIIATGWTEFLSLSVDHIKNYILSGLTNFKVSQVFNFLENLWADGLGGFWIDKSPFTLIISIGILFCTFFGIIILLSFDYPRAKNYVISGTFGVYIIWAILFPNQYHGSVDVLPLVPFFLITISYGIIYFIVNYNYLSAKLMVLVFLITNISFTIYLVVQHMNPTALAQAKMYVDEIEGDKNDSLNLVSVQSINFYLEAQKVKGKFYSVELDKEKIGGIKMGKVITIGTGPYLLKRNPKKVTAFHHNPEVNRNWADIWVYEY</sequence>
<keyword evidence="1" id="KW-0472">Membrane</keyword>
<keyword evidence="1" id="KW-1133">Transmembrane helix</keyword>
<dbReference type="Proteomes" id="UP000030185">
    <property type="component" value="Unassembled WGS sequence"/>
</dbReference>
<evidence type="ECO:0000256" key="1">
    <source>
        <dbReference type="SAM" id="Phobius"/>
    </source>
</evidence>
<feature type="transmembrane region" description="Helical" evidence="1">
    <location>
        <begin position="34"/>
        <end position="52"/>
    </location>
</feature>
<accession>A0A098LC95</accession>
<feature type="transmembrane region" description="Helical" evidence="1">
    <location>
        <begin position="248"/>
        <end position="266"/>
    </location>
</feature>
<name>A0A098LC95_9BACT</name>
<keyword evidence="3" id="KW-1185">Reference proteome</keyword>
<evidence type="ECO:0000313" key="2">
    <source>
        <dbReference type="EMBL" id="GAL84072.1"/>
    </source>
</evidence>
<organism evidence="2 3">
    <name type="scientific">Sporocytophaga myxococcoides</name>
    <dbReference type="NCBI Taxonomy" id="153721"/>
    <lineage>
        <taxon>Bacteria</taxon>
        <taxon>Pseudomonadati</taxon>
        <taxon>Bacteroidota</taxon>
        <taxon>Cytophagia</taxon>
        <taxon>Cytophagales</taxon>
        <taxon>Cytophagaceae</taxon>
        <taxon>Sporocytophaga</taxon>
    </lineage>
</organism>
<feature type="transmembrane region" description="Helical" evidence="1">
    <location>
        <begin position="221"/>
        <end position="241"/>
    </location>
</feature>
<feature type="transmembrane region" description="Helical" evidence="1">
    <location>
        <begin position="114"/>
        <end position="138"/>
    </location>
</feature>